<accession>A0A1H2M940</accession>
<proteinExistence type="predicted"/>
<reference evidence="2" key="1">
    <citation type="submission" date="2016-10" db="EMBL/GenBank/DDBJ databases">
        <authorList>
            <person name="Varghese N."/>
            <person name="Submissions S."/>
        </authorList>
    </citation>
    <scope>NUCLEOTIDE SEQUENCE [LARGE SCALE GENOMIC DNA]</scope>
    <source>
        <strain evidence="2">DSM 45079</strain>
    </source>
</reference>
<keyword evidence="2" id="KW-1185">Reference proteome</keyword>
<dbReference type="EMBL" id="LT629791">
    <property type="protein sequence ID" value="SDU89441.1"/>
    <property type="molecule type" value="Genomic_DNA"/>
</dbReference>
<dbReference type="AlphaFoldDB" id="A0A1H2M940"/>
<gene>
    <name evidence="1" type="ORF">SAMN04488563_7197</name>
</gene>
<dbReference type="OrthoDB" id="5191158at2"/>
<dbReference type="STRING" id="419479.SAMN04488563_7197"/>
<dbReference type="RefSeq" id="WP_052763142.1">
    <property type="nucleotide sequence ID" value="NZ_LBMC01000071.1"/>
</dbReference>
<sequence>MTEATVALLRGAGLLSGEPDDLYREWVRWTLASGLTPEQVVGRAREEGVTAATFAPLAGRTVWRGPDERPYVRVDDARRARELVRLTELLNGGRPSQTEARRDRNRWSYGGLFGLNRGDAGTAVKRGALVATPEGTMMAAAGPRALRAVPNPVDWFAARGGTTWGELYLVNGSHDDPAEVLRTSVESGKRPPGSGAPSLARLLRHERVHSEQWARLGYARFIWEYVIRHDPRKPCDHPLEREAGLADGGYRC</sequence>
<evidence type="ECO:0000313" key="1">
    <source>
        <dbReference type="EMBL" id="SDU89441.1"/>
    </source>
</evidence>
<protein>
    <submittedName>
        <fullName evidence="1">Uncharacterized protein</fullName>
    </submittedName>
</protein>
<organism evidence="1 2">
    <name type="scientific">Jiangella alkaliphila</name>
    <dbReference type="NCBI Taxonomy" id="419479"/>
    <lineage>
        <taxon>Bacteria</taxon>
        <taxon>Bacillati</taxon>
        <taxon>Actinomycetota</taxon>
        <taxon>Actinomycetes</taxon>
        <taxon>Jiangellales</taxon>
        <taxon>Jiangellaceae</taxon>
        <taxon>Jiangella</taxon>
    </lineage>
</organism>
<name>A0A1H2M940_9ACTN</name>
<dbReference type="Proteomes" id="UP000182977">
    <property type="component" value="Chromosome I"/>
</dbReference>
<evidence type="ECO:0000313" key="2">
    <source>
        <dbReference type="Proteomes" id="UP000182977"/>
    </source>
</evidence>